<accession>A0AA41FZA8</accession>
<dbReference type="Proteomes" id="UP001166304">
    <property type="component" value="Unassembled WGS sequence"/>
</dbReference>
<dbReference type="AlphaFoldDB" id="A0AA41FZA8"/>
<dbReference type="RefSeq" id="WP_162412608.1">
    <property type="nucleotide sequence ID" value="NZ_JAHQXE010000002.1"/>
</dbReference>
<protein>
    <submittedName>
        <fullName evidence="1">Uncharacterized protein</fullName>
    </submittedName>
</protein>
<keyword evidence="2" id="KW-1185">Reference proteome</keyword>
<sequence length="134" mass="14986">MLRRNFLILSSSTCVYLAGCSSTSDNTNTQSETTDESQDQYLEIRNRTEDEVSLSLKVEGSDSVILQEDSEVKAGQTEKIPLQIAEEGKYELTVSRLGGNEVSQTLVIGDYDLEHDPNVIIEVRDEKIEIVELE</sequence>
<evidence type="ECO:0000313" key="1">
    <source>
        <dbReference type="EMBL" id="MBV0901393.1"/>
    </source>
</evidence>
<gene>
    <name evidence="1" type="ORF">KTS37_06275</name>
</gene>
<proteinExistence type="predicted"/>
<comment type="caution">
    <text evidence="1">The sequence shown here is derived from an EMBL/GenBank/DDBJ whole genome shotgun (WGS) entry which is preliminary data.</text>
</comment>
<evidence type="ECO:0000313" key="2">
    <source>
        <dbReference type="Proteomes" id="UP001166304"/>
    </source>
</evidence>
<organism evidence="1 2">
    <name type="scientific">Haloarcula salina</name>
    <dbReference type="NCBI Taxonomy" id="1429914"/>
    <lineage>
        <taxon>Archaea</taxon>
        <taxon>Methanobacteriati</taxon>
        <taxon>Methanobacteriota</taxon>
        <taxon>Stenosarchaea group</taxon>
        <taxon>Halobacteria</taxon>
        <taxon>Halobacteriales</taxon>
        <taxon>Haloarculaceae</taxon>
        <taxon>Haloarcula</taxon>
    </lineage>
</organism>
<name>A0AA41FZA8_9EURY</name>
<dbReference type="EMBL" id="JAHQXE010000002">
    <property type="protein sequence ID" value="MBV0901393.1"/>
    <property type="molecule type" value="Genomic_DNA"/>
</dbReference>
<reference evidence="1" key="1">
    <citation type="submission" date="2021-06" db="EMBL/GenBank/DDBJ databases">
        <title>New haloarchaea isolates fom saline soil.</title>
        <authorList>
            <person name="Duran-Viseras A."/>
            <person name="Sanchez-Porro C.S."/>
            <person name="Ventosa A."/>
        </authorList>
    </citation>
    <scope>NUCLEOTIDE SEQUENCE</scope>
    <source>
        <strain evidence="1">JCM 18369</strain>
    </source>
</reference>